<evidence type="ECO:0000256" key="2">
    <source>
        <dbReference type="ARBA" id="ARBA00022679"/>
    </source>
</evidence>
<dbReference type="RefSeq" id="WP_095616723.1">
    <property type="nucleotide sequence ID" value="NZ_NSKD01000002.1"/>
</dbReference>
<dbReference type="PANTHER" id="PTHR47806">
    <property type="entry name" value="50S RIBOSOMAL PROTEIN L3 GLUTAMINE METHYLTRANSFERASE"/>
    <property type="match status" value="1"/>
</dbReference>
<evidence type="ECO:0000259" key="5">
    <source>
        <dbReference type="Pfam" id="PF05175"/>
    </source>
</evidence>
<dbReference type="Gene3D" id="1.10.8.10">
    <property type="entry name" value="DNA helicase RuvA subunit, C-terminal domain"/>
    <property type="match status" value="1"/>
</dbReference>
<dbReference type="AlphaFoldDB" id="A0A2A2F8J5"/>
<dbReference type="InterPro" id="IPR017127">
    <property type="entry name" value="Ribosome_uL3_MTase"/>
</dbReference>
<comment type="caution">
    <text evidence="6">The sequence shown here is derived from an EMBL/GenBank/DDBJ whole genome shotgun (WGS) entry which is preliminary data.</text>
</comment>
<dbReference type="GO" id="GO:0003676">
    <property type="term" value="F:nucleic acid binding"/>
    <property type="evidence" value="ECO:0007669"/>
    <property type="project" value="InterPro"/>
</dbReference>
<evidence type="ECO:0000313" key="7">
    <source>
        <dbReference type="Proteomes" id="UP000218896"/>
    </source>
</evidence>
<dbReference type="GO" id="GO:0005829">
    <property type="term" value="C:cytosol"/>
    <property type="evidence" value="ECO:0007669"/>
    <property type="project" value="TreeGrafter"/>
</dbReference>
<accession>A0A2A2F8J5</accession>
<dbReference type="EC" id="2.1.1.298" evidence="4"/>
<organism evidence="6 7">
    <name type="scientific">Halovibrio salipaludis</name>
    <dbReference type="NCBI Taxonomy" id="2032626"/>
    <lineage>
        <taxon>Bacteria</taxon>
        <taxon>Pseudomonadati</taxon>
        <taxon>Pseudomonadota</taxon>
        <taxon>Gammaproteobacteria</taxon>
        <taxon>Oceanospirillales</taxon>
        <taxon>Halomonadaceae</taxon>
        <taxon>Halovibrio</taxon>
    </lineage>
</organism>
<comment type="catalytic activity">
    <reaction evidence="4">
        <text>L-glutaminyl-[ribosomal protein uL3] + S-adenosyl-L-methionine = N(5)-methyl-L-glutaminyl-[ribosomal protein uL3] + S-adenosyl-L-homocysteine + H(+)</text>
        <dbReference type="Rhea" id="RHEA:45020"/>
        <dbReference type="Rhea" id="RHEA-COMP:11063"/>
        <dbReference type="Rhea" id="RHEA-COMP:11064"/>
        <dbReference type="ChEBI" id="CHEBI:15378"/>
        <dbReference type="ChEBI" id="CHEBI:30011"/>
        <dbReference type="ChEBI" id="CHEBI:57856"/>
        <dbReference type="ChEBI" id="CHEBI:59789"/>
        <dbReference type="ChEBI" id="CHEBI:61891"/>
        <dbReference type="EC" id="2.1.1.298"/>
    </reaction>
</comment>
<dbReference type="Gene3D" id="3.40.50.150">
    <property type="entry name" value="Vaccinia Virus protein VP39"/>
    <property type="match status" value="1"/>
</dbReference>
<name>A0A2A2F8J5_9GAMM</name>
<sequence>MSTEAIEQLQTVRDWLRYAVSRFTQAGVWCGHGTDSHWDDAVQLLMQTLHLPMDNNVPFLDARLTLSEREQVLERIERRARDRVPVPYITGEAFFMGLPFHVDERVLIPRSPIGEFLATEGEPWLSGRPVERILDLCAGSGCIGIAAAHVFPAAQVDLGEVSPGAVEVAEQNIRRHGLEGQVRAVASDLFEKLDGPYDLILANPPYVDARDMATLPPEYRHEPELGLAAGEDGLELMGRILREAPAYLSEDGLLVGEVGNSQPALEAAFPSVPFTWLEMENGGHGVFVVDAQTLAQAAPLMNG</sequence>
<dbReference type="GO" id="GO:0005840">
    <property type="term" value="C:ribosome"/>
    <property type="evidence" value="ECO:0007669"/>
    <property type="project" value="UniProtKB-KW"/>
</dbReference>
<dbReference type="InterPro" id="IPR002052">
    <property type="entry name" value="DNA_methylase_N6_adenine_CS"/>
</dbReference>
<keyword evidence="6" id="KW-0687">Ribonucleoprotein</keyword>
<dbReference type="HAMAP" id="MF_02125">
    <property type="entry name" value="L3_methyltr_PrmB"/>
    <property type="match status" value="1"/>
</dbReference>
<keyword evidence="7" id="KW-1185">Reference proteome</keyword>
<dbReference type="SUPFAM" id="SSF53335">
    <property type="entry name" value="S-adenosyl-L-methionine-dependent methyltransferases"/>
    <property type="match status" value="1"/>
</dbReference>
<reference evidence="6 7" key="1">
    <citation type="submission" date="2017-08" db="EMBL/GenBank/DDBJ databases">
        <title>Halovibrio sewagensis sp. nov., isolated from wastewater of high salinity.</title>
        <authorList>
            <person name="Dong X."/>
            <person name="Zhang G."/>
        </authorList>
    </citation>
    <scope>NUCLEOTIDE SEQUENCE [LARGE SCALE GENOMIC DNA]</scope>
    <source>
        <strain evidence="6 7">YL5-2</strain>
    </source>
</reference>
<feature type="domain" description="Methyltransferase small" evidence="5">
    <location>
        <begin position="131"/>
        <end position="211"/>
    </location>
</feature>
<dbReference type="OrthoDB" id="9800643at2"/>
<dbReference type="NCBIfam" id="TIGR00536">
    <property type="entry name" value="hemK_fam"/>
    <property type="match status" value="1"/>
</dbReference>
<dbReference type="NCBIfam" id="TIGR03533">
    <property type="entry name" value="L3_gln_methyl"/>
    <property type="match status" value="1"/>
</dbReference>
<keyword evidence="1 4" id="KW-0489">Methyltransferase</keyword>
<dbReference type="GO" id="GO:0036009">
    <property type="term" value="F:protein-glutamine N-methyltransferase activity"/>
    <property type="evidence" value="ECO:0007669"/>
    <property type="project" value="UniProtKB-UniRule"/>
</dbReference>
<dbReference type="InterPro" id="IPR007848">
    <property type="entry name" value="Small_mtfrase_dom"/>
</dbReference>
<dbReference type="InterPro" id="IPR004556">
    <property type="entry name" value="HemK-like"/>
</dbReference>
<dbReference type="Proteomes" id="UP000218896">
    <property type="component" value="Unassembled WGS sequence"/>
</dbReference>
<comment type="function">
    <text evidence="4">Methylates ribosomal protein uL3 on a specific glutamine residue.</text>
</comment>
<evidence type="ECO:0000313" key="6">
    <source>
        <dbReference type="EMBL" id="PAU80997.1"/>
    </source>
</evidence>
<dbReference type="InterPro" id="IPR029063">
    <property type="entry name" value="SAM-dependent_MTases_sf"/>
</dbReference>
<dbReference type="PANTHER" id="PTHR47806:SF1">
    <property type="entry name" value="RIBOSOMAL PROTEIN UL3 GLUTAMINE METHYLTRANSFERASE"/>
    <property type="match status" value="1"/>
</dbReference>
<dbReference type="EMBL" id="NSKD01000002">
    <property type="protein sequence ID" value="PAU80997.1"/>
    <property type="molecule type" value="Genomic_DNA"/>
</dbReference>
<evidence type="ECO:0000256" key="3">
    <source>
        <dbReference type="ARBA" id="ARBA00022691"/>
    </source>
</evidence>
<keyword evidence="3 4" id="KW-0949">S-adenosyl-L-methionine</keyword>
<keyword evidence="6" id="KW-0689">Ribosomal protein</keyword>
<keyword evidence="2 4" id="KW-0808">Transferase</keyword>
<dbReference type="PROSITE" id="PS00092">
    <property type="entry name" value="N6_MTASE"/>
    <property type="match status" value="1"/>
</dbReference>
<dbReference type="PIRSF" id="PIRSF037167">
    <property type="entry name" value="Mtase_YfcB_prd"/>
    <property type="match status" value="1"/>
</dbReference>
<proteinExistence type="inferred from homology"/>
<evidence type="ECO:0000256" key="4">
    <source>
        <dbReference type="HAMAP-Rule" id="MF_02125"/>
    </source>
</evidence>
<evidence type="ECO:0000256" key="1">
    <source>
        <dbReference type="ARBA" id="ARBA00022603"/>
    </source>
</evidence>
<comment type="similarity">
    <text evidence="4">Belongs to the protein N5-glutamine methyltransferase family. PrmB subfamily.</text>
</comment>
<protein>
    <recommendedName>
        <fullName evidence="4">Ribosomal protein uL3 glutamine methyltransferase</fullName>
        <shortName evidence="4">uL3 MTase</shortName>
        <ecNumber evidence="4">2.1.1.298</ecNumber>
    </recommendedName>
    <alternativeName>
        <fullName evidence="4">N5-glutamine methyltransferase PrmB</fullName>
    </alternativeName>
</protein>
<dbReference type="CDD" id="cd02440">
    <property type="entry name" value="AdoMet_MTases"/>
    <property type="match status" value="1"/>
</dbReference>
<dbReference type="GO" id="GO:0032259">
    <property type="term" value="P:methylation"/>
    <property type="evidence" value="ECO:0007669"/>
    <property type="project" value="UniProtKB-KW"/>
</dbReference>
<dbReference type="Pfam" id="PF05175">
    <property type="entry name" value="MTS"/>
    <property type="match status" value="1"/>
</dbReference>
<gene>
    <name evidence="4" type="primary">prmB</name>
    <name evidence="6" type="ORF">CK501_05385</name>
</gene>